<keyword evidence="4" id="KW-1185">Reference proteome</keyword>
<dbReference type="Pfam" id="PF11795">
    <property type="entry name" value="DUF3322"/>
    <property type="match status" value="1"/>
</dbReference>
<evidence type="ECO:0000259" key="1">
    <source>
        <dbReference type="Pfam" id="PF09983"/>
    </source>
</evidence>
<protein>
    <recommendedName>
        <fullName evidence="5">Wadjet protein JetD C-terminal domain-containing protein</fullName>
    </recommendedName>
</protein>
<sequence length="381" mass="43392">MKSPAELTLSLRRQWENADKRETRLLGGENAWPVIHSIGLPTSKEMFSDLDSVKRHVNEWRQVNVGEVIWEGVRYRATSGPVEMPVQWKLQQPTEWINACADQTIHNEFKSLTLLAEQTDPLFHSLLIRRRSLWLSKRLDEVVQAAHLAMELESGCAAGTPLRAISLGGIDTKFFERNARLVTALLDTRFDDEVSRIGIEAFLGAISEGDHWLLLMDLDGSLLPFRRQRVRSSELRESILPGKRLLIIENESCQHQLPDVPETIAVLGSGFDLGWIEGHRLQERKIGYWGDIDTWGLQFLAKARLTVQQLDALMMTSEVYEQHSYAAVPEPIIAGVDLPTGLSNPERALYKRLLKEPKGRLEQEFLPQKFIRETILSWANS</sequence>
<gene>
    <name evidence="3" type="ORF">Enr10x_31870</name>
</gene>
<organism evidence="3 4">
    <name type="scientific">Gimesia panareensis</name>
    <dbReference type="NCBI Taxonomy" id="2527978"/>
    <lineage>
        <taxon>Bacteria</taxon>
        <taxon>Pseudomonadati</taxon>
        <taxon>Planctomycetota</taxon>
        <taxon>Planctomycetia</taxon>
        <taxon>Planctomycetales</taxon>
        <taxon>Planctomycetaceae</taxon>
        <taxon>Gimesia</taxon>
    </lineage>
</organism>
<dbReference type="InterPro" id="IPR024537">
    <property type="entry name" value="DUF3322"/>
</dbReference>
<dbReference type="EMBL" id="CP037421">
    <property type="protein sequence ID" value="QDT27852.1"/>
    <property type="molecule type" value="Genomic_DNA"/>
</dbReference>
<dbReference type="Pfam" id="PF09983">
    <property type="entry name" value="JetD_C"/>
    <property type="match status" value="1"/>
</dbReference>
<dbReference type="InterPro" id="IPR024534">
    <property type="entry name" value="JetD_C"/>
</dbReference>
<dbReference type="AlphaFoldDB" id="A0A517Q893"/>
<evidence type="ECO:0000313" key="3">
    <source>
        <dbReference type="EMBL" id="QDT27852.1"/>
    </source>
</evidence>
<dbReference type="InterPro" id="IPR014544">
    <property type="entry name" value="UCP028408"/>
</dbReference>
<evidence type="ECO:0000313" key="4">
    <source>
        <dbReference type="Proteomes" id="UP000315647"/>
    </source>
</evidence>
<feature type="domain" description="DUF3322" evidence="2">
    <location>
        <begin position="4"/>
        <end position="187"/>
    </location>
</feature>
<accession>A0A517Q893</accession>
<proteinExistence type="predicted"/>
<dbReference type="Proteomes" id="UP000315647">
    <property type="component" value="Chromosome"/>
</dbReference>
<feature type="domain" description="Wadjet protein JetD C-terminal" evidence="1">
    <location>
        <begin position="207"/>
        <end position="374"/>
    </location>
</feature>
<evidence type="ECO:0000259" key="2">
    <source>
        <dbReference type="Pfam" id="PF11795"/>
    </source>
</evidence>
<dbReference type="RefSeq" id="WP_145450571.1">
    <property type="nucleotide sequence ID" value="NZ_CP037421.1"/>
</dbReference>
<name>A0A517Q893_9PLAN</name>
<reference evidence="3 4" key="1">
    <citation type="submission" date="2019-03" db="EMBL/GenBank/DDBJ databases">
        <title>Deep-cultivation of Planctomycetes and their phenomic and genomic characterization uncovers novel biology.</title>
        <authorList>
            <person name="Wiegand S."/>
            <person name="Jogler M."/>
            <person name="Boedeker C."/>
            <person name="Pinto D."/>
            <person name="Vollmers J."/>
            <person name="Rivas-Marin E."/>
            <person name="Kohn T."/>
            <person name="Peeters S.H."/>
            <person name="Heuer A."/>
            <person name="Rast P."/>
            <person name="Oberbeckmann S."/>
            <person name="Bunk B."/>
            <person name="Jeske O."/>
            <person name="Meyerdierks A."/>
            <person name="Storesund J.E."/>
            <person name="Kallscheuer N."/>
            <person name="Luecker S."/>
            <person name="Lage O.M."/>
            <person name="Pohl T."/>
            <person name="Merkel B.J."/>
            <person name="Hornburger P."/>
            <person name="Mueller R.-W."/>
            <person name="Bruemmer F."/>
            <person name="Labrenz M."/>
            <person name="Spormann A.M."/>
            <person name="Op den Camp H."/>
            <person name="Overmann J."/>
            <person name="Amann R."/>
            <person name="Jetten M.S.M."/>
            <person name="Mascher T."/>
            <person name="Medema M.H."/>
            <person name="Devos D.P."/>
            <person name="Kaster A.-K."/>
            <person name="Ovreas L."/>
            <person name="Rohde M."/>
            <person name="Galperin M.Y."/>
            <person name="Jogler C."/>
        </authorList>
    </citation>
    <scope>NUCLEOTIDE SEQUENCE [LARGE SCALE GENOMIC DNA]</scope>
    <source>
        <strain evidence="3 4">Enr10</strain>
    </source>
</reference>
<evidence type="ECO:0008006" key="5">
    <source>
        <dbReference type="Google" id="ProtNLM"/>
    </source>
</evidence>
<dbReference type="PIRSF" id="PIRSF028408">
    <property type="entry name" value="UCP028408"/>
    <property type="match status" value="1"/>
</dbReference>